<dbReference type="PANTHER" id="PTHR43250">
    <property type="entry name" value="EXODEOXYRIBONUCLEASE III"/>
    <property type="match status" value="1"/>
</dbReference>
<dbReference type="Gene3D" id="3.60.10.10">
    <property type="entry name" value="Endonuclease/exonuclease/phosphatase"/>
    <property type="match status" value="1"/>
</dbReference>
<dbReference type="PROSITE" id="PS00726">
    <property type="entry name" value="AP_NUCLEASE_F1_1"/>
    <property type="match status" value="1"/>
</dbReference>
<comment type="caution">
    <text evidence="7">The sequence shown here is derived from an EMBL/GenBank/DDBJ whole genome shotgun (WGS) entry which is preliminary data.</text>
</comment>
<evidence type="ECO:0000256" key="2">
    <source>
        <dbReference type="ARBA" id="ARBA00007092"/>
    </source>
</evidence>
<dbReference type="RefSeq" id="WP_162349967.1">
    <property type="nucleotide sequence ID" value="NZ_QOVG01000007.1"/>
</dbReference>
<keyword evidence="8" id="KW-1185">Reference proteome</keyword>
<evidence type="ECO:0000256" key="5">
    <source>
        <dbReference type="ARBA" id="ARBA00022842"/>
    </source>
</evidence>
<dbReference type="SUPFAM" id="SSF56219">
    <property type="entry name" value="DNase I-like"/>
    <property type="match status" value="1"/>
</dbReference>
<comment type="cofactor">
    <cofactor evidence="1">
        <name>Mg(2+)</name>
        <dbReference type="ChEBI" id="CHEBI:18420"/>
    </cofactor>
</comment>
<reference evidence="7 8" key="1">
    <citation type="submission" date="2018-07" db="EMBL/GenBank/DDBJ databases">
        <title>Whole genome Sequencing of Pseudoxanthomonas gei KCTC 32298 (T).</title>
        <authorList>
            <person name="Kumar S."/>
            <person name="Bansal K."/>
            <person name="Kaur A."/>
            <person name="Patil P."/>
            <person name="Sharma S."/>
            <person name="Patil P.B."/>
        </authorList>
    </citation>
    <scope>NUCLEOTIDE SEQUENCE [LARGE SCALE GENOMIC DNA]</scope>
    <source>
        <strain evidence="7 8">KCTC 32298</strain>
    </source>
</reference>
<dbReference type="Pfam" id="PF03372">
    <property type="entry name" value="Exo_endo_phos"/>
    <property type="match status" value="1"/>
</dbReference>
<evidence type="ECO:0000259" key="6">
    <source>
        <dbReference type="Pfam" id="PF03372"/>
    </source>
</evidence>
<evidence type="ECO:0000256" key="1">
    <source>
        <dbReference type="ARBA" id="ARBA00001946"/>
    </source>
</evidence>
<dbReference type="InterPro" id="IPR004808">
    <property type="entry name" value="AP_endonuc_1"/>
</dbReference>
<feature type="domain" description="Endonuclease/exonuclease/phosphatase" evidence="6">
    <location>
        <begin position="4"/>
        <end position="247"/>
    </location>
</feature>
<keyword evidence="3" id="KW-0479">Metal-binding</keyword>
<sequence>MKIASWNVNSLNVRLPHLQQWLGTFAPDVVGIQETKLEDHKFPDTVLAEAGYRSVFAGQKTYNGVALVSRLPASDVQVGIPGFDDEQKRVIAATVGEVRIVNLYVVNGQDVGTEKYAYKLRWLEAVHAWLEQELRAHPKLVVLGDFNIAPDERDVHDPALWNDSHILTSSAERDALKRLYALGLHDAYRLHNEAGGVFSWWDYRMAGFRRDLGLRIDLTLVSEALREDAFAAGIDREPRTWERPSDHAPAWVELKN</sequence>
<dbReference type="GO" id="GO:0008311">
    <property type="term" value="F:double-stranded DNA 3'-5' DNA exonuclease activity"/>
    <property type="evidence" value="ECO:0007669"/>
    <property type="project" value="UniProtKB-EC"/>
</dbReference>
<evidence type="ECO:0000256" key="3">
    <source>
        <dbReference type="ARBA" id="ARBA00022723"/>
    </source>
</evidence>
<dbReference type="EC" id="3.1.11.2" evidence="7"/>
<dbReference type="NCBIfam" id="TIGR00195">
    <property type="entry name" value="exoDNase_III"/>
    <property type="match status" value="1"/>
</dbReference>
<dbReference type="InterPro" id="IPR036691">
    <property type="entry name" value="Endo/exonu/phosph_ase_sf"/>
</dbReference>
<keyword evidence="4 7" id="KW-0378">Hydrolase</keyword>
<comment type="similarity">
    <text evidence="2">Belongs to the DNA repair enzymes AP/ExoA family.</text>
</comment>
<dbReference type="PROSITE" id="PS51435">
    <property type="entry name" value="AP_NUCLEASE_F1_4"/>
    <property type="match status" value="1"/>
</dbReference>
<accession>A0ABX0AJH7</accession>
<dbReference type="InterPro" id="IPR037493">
    <property type="entry name" value="ExoIII-like"/>
</dbReference>
<dbReference type="EMBL" id="QOVG01000007">
    <property type="protein sequence ID" value="NDK39383.1"/>
    <property type="molecule type" value="Genomic_DNA"/>
</dbReference>
<dbReference type="PANTHER" id="PTHR43250:SF2">
    <property type="entry name" value="EXODEOXYRIBONUCLEASE III"/>
    <property type="match status" value="1"/>
</dbReference>
<evidence type="ECO:0000313" key="8">
    <source>
        <dbReference type="Proteomes" id="UP001429354"/>
    </source>
</evidence>
<protein>
    <submittedName>
        <fullName evidence="7">Exodeoxyribonuclease III</fullName>
        <ecNumber evidence="7">3.1.11.2</ecNumber>
    </submittedName>
</protein>
<name>A0ABX0AJH7_9GAMM</name>
<dbReference type="CDD" id="cd09086">
    <property type="entry name" value="ExoIII-like_AP-endo"/>
    <property type="match status" value="1"/>
</dbReference>
<dbReference type="InterPro" id="IPR005135">
    <property type="entry name" value="Endo/exonuclease/phosphatase"/>
</dbReference>
<gene>
    <name evidence="7" type="primary">xth</name>
    <name evidence="7" type="ORF">DT603_11070</name>
</gene>
<evidence type="ECO:0000256" key="4">
    <source>
        <dbReference type="ARBA" id="ARBA00022801"/>
    </source>
</evidence>
<dbReference type="InterPro" id="IPR020847">
    <property type="entry name" value="AP_endonuclease_F1_BS"/>
</dbReference>
<evidence type="ECO:0000313" key="7">
    <source>
        <dbReference type="EMBL" id="NDK39383.1"/>
    </source>
</evidence>
<proteinExistence type="inferred from homology"/>
<organism evidence="7 8">
    <name type="scientific">Pseudoxanthomonas gei</name>
    <dbReference type="NCBI Taxonomy" id="1383030"/>
    <lineage>
        <taxon>Bacteria</taxon>
        <taxon>Pseudomonadati</taxon>
        <taxon>Pseudomonadota</taxon>
        <taxon>Gammaproteobacteria</taxon>
        <taxon>Lysobacterales</taxon>
        <taxon>Lysobacteraceae</taxon>
        <taxon>Pseudoxanthomonas</taxon>
    </lineage>
</organism>
<keyword evidence="5" id="KW-0460">Magnesium</keyword>
<dbReference type="NCBIfam" id="TIGR00633">
    <property type="entry name" value="xth"/>
    <property type="match status" value="1"/>
</dbReference>
<dbReference type="Proteomes" id="UP001429354">
    <property type="component" value="Unassembled WGS sequence"/>
</dbReference>